<evidence type="ECO:0000259" key="2">
    <source>
        <dbReference type="Pfam" id="PF08240"/>
    </source>
</evidence>
<accession>A0A9P4QWQ9</accession>
<dbReference type="PANTHER" id="PTHR43677:SF4">
    <property type="entry name" value="QUINONE OXIDOREDUCTASE-LIKE PROTEIN 2"/>
    <property type="match status" value="1"/>
</dbReference>
<dbReference type="InterPro" id="IPR036291">
    <property type="entry name" value="NAD(P)-bd_dom_sf"/>
</dbReference>
<feature type="domain" description="Alcohol dehydrogenase-like C-terminal" evidence="1">
    <location>
        <begin position="200"/>
        <end position="329"/>
    </location>
</feature>
<dbReference type="InterPro" id="IPR013149">
    <property type="entry name" value="ADH-like_C"/>
</dbReference>
<organism evidence="3 4">
    <name type="scientific">Polyplosphaeria fusca</name>
    <dbReference type="NCBI Taxonomy" id="682080"/>
    <lineage>
        <taxon>Eukaryota</taxon>
        <taxon>Fungi</taxon>
        <taxon>Dikarya</taxon>
        <taxon>Ascomycota</taxon>
        <taxon>Pezizomycotina</taxon>
        <taxon>Dothideomycetes</taxon>
        <taxon>Pleosporomycetidae</taxon>
        <taxon>Pleosporales</taxon>
        <taxon>Tetraplosphaeriaceae</taxon>
        <taxon>Polyplosphaeria</taxon>
    </lineage>
</organism>
<dbReference type="GO" id="GO:0016491">
    <property type="term" value="F:oxidoreductase activity"/>
    <property type="evidence" value="ECO:0007669"/>
    <property type="project" value="TreeGrafter"/>
</dbReference>
<dbReference type="GO" id="GO:0005739">
    <property type="term" value="C:mitochondrion"/>
    <property type="evidence" value="ECO:0007669"/>
    <property type="project" value="TreeGrafter"/>
</dbReference>
<dbReference type="SUPFAM" id="SSF50129">
    <property type="entry name" value="GroES-like"/>
    <property type="match status" value="1"/>
</dbReference>
<dbReference type="InterPro" id="IPR051397">
    <property type="entry name" value="Zn-ADH-like_protein"/>
</dbReference>
<keyword evidence="4" id="KW-1185">Reference proteome</keyword>
<evidence type="ECO:0000313" key="3">
    <source>
        <dbReference type="EMBL" id="KAF2735348.1"/>
    </source>
</evidence>
<name>A0A9P4QWQ9_9PLEO</name>
<sequence>MPSPHLPPTHRALMQHVYAQPLTVEQVPTPQISPGSAVLRIESAGVISYSRDVYDGTRRYPYPTPLVIGLHAVGRIVALGADAVALKIGMLVFFDSFIRARDDPSVVMLSGFSEVGKAHALMSGEWRDSTYAQFAKVPLENCHPLDEERLCGPPMDGGLGYSKEQLTWIGMALVAYGGLRTIGLQVGETVVVAPATGGFGGAGVLVALAMGAKVIAMGRNKEILDSLSKLSPRVRIVPLAGDAEHELEALTESGPVDAYLDMSPPTASNSTYRKTAIKALRNGGRISLMGGLSSDNDLPLFDIAAKNLTLQGKLMYDFHHIRDMIKLIEGGMLSLDPIKVAGKFGLEQWEEAFGVAAGMKYNEVTVLSGWGETD</sequence>
<feature type="domain" description="Alcohol dehydrogenase-like N-terminal" evidence="2">
    <location>
        <begin position="34"/>
        <end position="146"/>
    </location>
</feature>
<dbReference type="InterPro" id="IPR013154">
    <property type="entry name" value="ADH-like_N"/>
</dbReference>
<comment type="caution">
    <text evidence="3">The sequence shown here is derived from an EMBL/GenBank/DDBJ whole genome shotgun (WGS) entry which is preliminary data.</text>
</comment>
<reference evidence="3" key="1">
    <citation type="journal article" date="2020" name="Stud. Mycol.">
        <title>101 Dothideomycetes genomes: a test case for predicting lifestyles and emergence of pathogens.</title>
        <authorList>
            <person name="Haridas S."/>
            <person name="Albert R."/>
            <person name="Binder M."/>
            <person name="Bloem J."/>
            <person name="Labutti K."/>
            <person name="Salamov A."/>
            <person name="Andreopoulos B."/>
            <person name="Baker S."/>
            <person name="Barry K."/>
            <person name="Bills G."/>
            <person name="Bluhm B."/>
            <person name="Cannon C."/>
            <person name="Castanera R."/>
            <person name="Culley D."/>
            <person name="Daum C."/>
            <person name="Ezra D."/>
            <person name="Gonzalez J."/>
            <person name="Henrissat B."/>
            <person name="Kuo A."/>
            <person name="Liang C."/>
            <person name="Lipzen A."/>
            <person name="Lutzoni F."/>
            <person name="Magnuson J."/>
            <person name="Mondo S."/>
            <person name="Nolan M."/>
            <person name="Ohm R."/>
            <person name="Pangilinan J."/>
            <person name="Park H.-J."/>
            <person name="Ramirez L."/>
            <person name="Alfaro M."/>
            <person name="Sun H."/>
            <person name="Tritt A."/>
            <person name="Yoshinaga Y."/>
            <person name="Zwiers L.-H."/>
            <person name="Turgeon B."/>
            <person name="Goodwin S."/>
            <person name="Spatafora J."/>
            <person name="Crous P."/>
            <person name="Grigoriev I."/>
        </authorList>
    </citation>
    <scope>NUCLEOTIDE SEQUENCE</scope>
    <source>
        <strain evidence="3">CBS 125425</strain>
    </source>
</reference>
<dbReference type="Proteomes" id="UP000799444">
    <property type="component" value="Unassembled WGS sequence"/>
</dbReference>
<dbReference type="OrthoDB" id="5407715at2759"/>
<evidence type="ECO:0000259" key="1">
    <source>
        <dbReference type="Pfam" id="PF00107"/>
    </source>
</evidence>
<dbReference type="PANTHER" id="PTHR43677">
    <property type="entry name" value="SHORT-CHAIN DEHYDROGENASE/REDUCTASE"/>
    <property type="match status" value="1"/>
</dbReference>
<dbReference type="Gene3D" id="3.90.180.10">
    <property type="entry name" value="Medium-chain alcohol dehydrogenases, catalytic domain"/>
    <property type="match status" value="1"/>
</dbReference>
<evidence type="ECO:0000313" key="4">
    <source>
        <dbReference type="Proteomes" id="UP000799444"/>
    </source>
</evidence>
<dbReference type="Pfam" id="PF00107">
    <property type="entry name" value="ADH_zinc_N"/>
    <property type="match status" value="1"/>
</dbReference>
<dbReference type="Pfam" id="PF08240">
    <property type="entry name" value="ADH_N"/>
    <property type="match status" value="1"/>
</dbReference>
<dbReference type="InterPro" id="IPR011032">
    <property type="entry name" value="GroES-like_sf"/>
</dbReference>
<dbReference type="EMBL" id="ML996137">
    <property type="protein sequence ID" value="KAF2735348.1"/>
    <property type="molecule type" value="Genomic_DNA"/>
</dbReference>
<dbReference type="CDD" id="cd05188">
    <property type="entry name" value="MDR"/>
    <property type="match status" value="1"/>
</dbReference>
<dbReference type="AlphaFoldDB" id="A0A9P4QWQ9"/>
<dbReference type="SUPFAM" id="SSF51735">
    <property type="entry name" value="NAD(P)-binding Rossmann-fold domains"/>
    <property type="match status" value="1"/>
</dbReference>
<proteinExistence type="predicted"/>
<dbReference type="Gene3D" id="3.40.50.720">
    <property type="entry name" value="NAD(P)-binding Rossmann-like Domain"/>
    <property type="match status" value="1"/>
</dbReference>
<protein>
    <submittedName>
        <fullName evidence="3">NAD(P)-binding protein</fullName>
    </submittedName>
</protein>
<gene>
    <name evidence="3" type="ORF">EJ04DRAFT_601330</name>
</gene>